<dbReference type="GO" id="GO:0140359">
    <property type="term" value="F:ABC-type transporter activity"/>
    <property type="evidence" value="ECO:0007669"/>
    <property type="project" value="InterPro"/>
</dbReference>
<feature type="transmembrane region" description="Helical" evidence="5">
    <location>
        <begin position="178"/>
        <end position="200"/>
    </location>
</feature>
<dbReference type="EMBL" id="JAOZEW010000028">
    <property type="protein sequence ID" value="MCV9930135.1"/>
    <property type="molecule type" value="Genomic_DNA"/>
</dbReference>
<keyword evidence="5" id="KW-0813">Transport</keyword>
<feature type="transmembrane region" description="Helical" evidence="5">
    <location>
        <begin position="142"/>
        <end position="166"/>
    </location>
</feature>
<evidence type="ECO:0000256" key="2">
    <source>
        <dbReference type="ARBA" id="ARBA00022692"/>
    </source>
</evidence>
<name>A0A9X2ZIQ8_9FLAO</name>
<feature type="domain" description="ABC transmembrane type-2" evidence="6">
    <location>
        <begin position="26"/>
        <end position="254"/>
    </location>
</feature>
<comment type="caution">
    <text evidence="7">The sequence shown here is derived from an EMBL/GenBank/DDBJ whole genome shotgun (WGS) entry which is preliminary data.</text>
</comment>
<feature type="transmembrane region" description="Helical" evidence="5">
    <location>
        <begin position="28"/>
        <end position="46"/>
    </location>
</feature>
<dbReference type="PIRSF" id="PIRSF006648">
    <property type="entry name" value="DrrB"/>
    <property type="match status" value="1"/>
</dbReference>
<keyword evidence="5" id="KW-1003">Cell membrane</keyword>
<feature type="transmembrane region" description="Helical" evidence="5">
    <location>
        <begin position="117"/>
        <end position="136"/>
    </location>
</feature>
<evidence type="ECO:0000256" key="1">
    <source>
        <dbReference type="ARBA" id="ARBA00004141"/>
    </source>
</evidence>
<dbReference type="AlphaFoldDB" id="A0A9X2ZIQ8"/>
<evidence type="ECO:0000256" key="4">
    <source>
        <dbReference type="ARBA" id="ARBA00023136"/>
    </source>
</evidence>
<dbReference type="RefSeq" id="WP_264208214.1">
    <property type="nucleotide sequence ID" value="NZ_JAOZEW010000028.1"/>
</dbReference>
<evidence type="ECO:0000313" key="8">
    <source>
        <dbReference type="Proteomes" id="UP001151079"/>
    </source>
</evidence>
<evidence type="ECO:0000313" key="7">
    <source>
        <dbReference type="EMBL" id="MCV9930135.1"/>
    </source>
</evidence>
<gene>
    <name evidence="7" type="ORF">OIU83_20925</name>
</gene>
<keyword evidence="4 5" id="KW-0472">Membrane</keyword>
<comment type="subcellular location">
    <subcellularLocation>
        <location evidence="5">Cell membrane</location>
        <topology evidence="5">Multi-pass membrane protein</topology>
    </subcellularLocation>
    <subcellularLocation>
        <location evidence="1">Membrane</location>
        <topology evidence="1">Multi-pass membrane protein</topology>
    </subcellularLocation>
</comment>
<protein>
    <recommendedName>
        <fullName evidence="5">Transport permease protein</fullName>
    </recommendedName>
</protein>
<sequence length="256" mass="28431">MKIINFIRKAFVIAELEIRKIFHDPTEIIMRSVQPALWLLIFGQVFAKMHAIPGQTNYIDFMTPGILAQSVLFVSIFSGIAVIWERDLGLIHKLLATPTPRAAIVLGKAISAGLRTLPIAVIIYILAVLLKVQIIWNPLNLLGVLIIVMLGAIFFSTFSLIIACLVKTRERFMGIGQLLTMPLFFASNAIYPIEIMPNWLKMIAQVNPLTYMVDALRTLMIGNVSGFSLTLDFVILLLISTLFVAIGGSLYSKVIT</sequence>
<evidence type="ECO:0000256" key="3">
    <source>
        <dbReference type="ARBA" id="ARBA00022989"/>
    </source>
</evidence>
<accession>A0A9X2ZIQ8</accession>
<dbReference type="PANTHER" id="PTHR43229:SF2">
    <property type="entry name" value="NODULATION PROTEIN J"/>
    <property type="match status" value="1"/>
</dbReference>
<dbReference type="GO" id="GO:0043190">
    <property type="term" value="C:ATP-binding cassette (ABC) transporter complex"/>
    <property type="evidence" value="ECO:0007669"/>
    <property type="project" value="InterPro"/>
</dbReference>
<dbReference type="PANTHER" id="PTHR43229">
    <property type="entry name" value="NODULATION PROTEIN J"/>
    <property type="match status" value="1"/>
</dbReference>
<keyword evidence="8" id="KW-1185">Reference proteome</keyword>
<evidence type="ECO:0000256" key="5">
    <source>
        <dbReference type="RuleBase" id="RU361157"/>
    </source>
</evidence>
<evidence type="ECO:0000259" key="6">
    <source>
        <dbReference type="PROSITE" id="PS51012"/>
    </source>
</evidence>
<dbReference type="PROSITE" id="PS51012">
    <property type="entry name" value="ABC_TM2"/>
    <property type="match status" value="1"/>
</dbReference>
<comment type="similarity">
    <text evidence="5">Belongs to the ABC-2 integral membrane protein family.</text>
</comment>
<feature type="transmembrane region" description="Helical" evidence="5">
    <location>
        <begin position="66"/>
        <end position="84"/>
    </location>
</feature>
<reference evidence="7" key="1">
    <citation type="submission" date="2022-10" db="EMBL/GenBank/DDBJ databases">
        <title>Two novel species of Flavobacterium.</title>
        <authorList>
            <person name="Liu Q."/>
            <person name="Xin Y.-H."/>
        </authorList>
    </citation>
    <scope>NUCLEOTIDE SEQUENCE</scope>
    <source>
        <strain evidence="7">LS1R49</strain>
    </source>
</reference>
<organism evidence="7 8">
    <name type="scientific">Flavobacterium shii</name>
    <dbReference type="NCBI Taxonomy" id="2987687"/>
    <lineage>
        <taxon>Bacteria</taxon>
        <taxon>Pseudomonadati</taxon>
        <taxon>Bacteroidota</taxon>
        <taxon>Flavobacteriia</taxon>
        <taxon>Flavobacteriales</taxon>
        <taxon>Flavobacteriaceae</taxon>
        <taxon>Flavobacterium</taxon>
    </lineage>
</organism>
<keyword evidence="2 5" id="KW-0812">Transmembrane</keyword>
<dbReference type="InterPro" id="IPR047817">
    <property type="entry name" value="ABC2_TM_bact-type"/>
</dbReference>
<dbReference type="InterPro" id="IPR013525">
    <property type="entry name" value="ABC2_TM"/>
</dbReference>
<dbReference type="InterPro" id="IPR051784">
    <property type="entry name" value="Nod_factor_ABC_transporter"/>
</dbReference>
<keyword evidence="3 5" id="KW-1133">Transmembrane helix</keyword>
<dbReference type="Proteomes" id="UP001151079">
    <property type="component" value="Unassembled WGS sequence"/>
</dbReference>
<dbReference type="PRINTS" id="PR00164">
    <property type="entry name" value="ABC2TRNSPORT"/>
</dbReference>
<feature type="transmembrane region" description="Helical" evidence="5">
    <location>
        <begin position="220"/>
        <end position="246"/>
    </location>
</feature>
<dbReference type="InterPro" id="IPR000412">
    <property type="entry name" value="ABC_2_transport"/>
</dbReference>
<proteinExistence type="inferred from homology"/>
<dbReference type="Pfam" id="PF01061">
    <property type="entry name" value="ABC2_membrane"/>
    <property type="match status" value="1"/>
</dbReference>